<dbReference type="STRING" id="1416779.SAMN05444409_0109"/>
<evidence type="ECO:0000313" key="1">
    <source>
        <dbReference type="EMBL" id="SIN75155.1"/>
    </source>
</evidence>
<accession>A0A1N6DWI6</accession>
<proteinExistence type="predicted"/>
<keyword evidence="2" id="KW-1185">Reference proteome</keyword>
<dbReference type="EMBL" id="FSRK01000001">
    <property type="protein sequence ID" value="SIN75155.1"/>
    <property type="molecule type" value="Genomic_DNA"/>
</dbReference>
<evidence type="ECO:0000313" key="2">
    <source>
        <dbReference type="Proteomes" id="UP000185207"/>
    </source>
</evidence>
<reference evidence="2" key="1">
    <citation type="submission" date="2016-11" db="EMBL/GenBank/DDBJ databases">
        <authorList>
            <person name="Varghese N."/>
            <person name="Submissions S."/>
        </authorList>
    </citation>
    <scope>NUCLEOTIDE SEQUENCE [LARGE SCALE GENOMIC DNA]</scope>
    <source>
        <strain evidence="2">DSM 27623</strain>
    </source>
</reference>
<dbReference type="Proteomes" id="UP000185207">
    <property type="component" value="Unassembled WGS sequence"/>
</dbReference>
<sequence>MNIKLVKYIESDFDLFKTIVSDDETMKYIAGSGWTKIPQSNQSRKWIYRKLLTTTLQI</sequence>
<dbReference type="AlphaFoldDB" id="A0A1N6DWI6"/>
<gene>
    <name evidence="1" type="ORF">SAMN05444409_0109</name>
</gene>
<name>A0A1N6DWI6_9FLAO</name>
<organism evidence="1 2">
    <name type="scientific">Epilithonimonas zeae</name>
    <dbReference type="NCBI Taxonomy" id="1416779"/>
    <lineage>
        <taxon>Bacteria</taxon>
        <taxon>Pseudomonadati</taxon>
        <taxon>Bacteroidota</taxon>
        <taxon>Flavobacteriia</taxon>
        <taxon>Flavobacteriales</taxon>
        <taxon>Weeksellaceae</taxon>
        <taxon>Chryseobacterium group</taxon>
        <taxon>Epilithonimonas</taxon>
    </lineage>
</organism>
<protein>
    <submittedName>
        <fullName evidence="1">Uncharacterized protein</fullName>
    </submittedName>
</protein>